<dbReference type="Pfam" id="PF00892">
    <property type="entry name" value="EamA"/>
    <property type="match status" value="2"/>
</dbReference>
<feature type="transmembrane region" description="Helical" evidence="6">
    <location>
        <begin position="71"/>
        <end position="91"/>
    </location>
</feature>
<evidence type="ECO:0000256" key="5">
    <source>
        <dbReference type="ARBA" id="ARBA00023136"/>
    </source>
</evidence>
<feature type="domain" description="EamA" evidence="7">
    <location>
        <begin position="11"/>
        <end position="142"/>
    </location>
</feature>
<dbReference type="SUPFAM" id="SSF103481">
    <property type="entry name" value="Multidrug resistance efflux transporter EmrE"/>
    <property type="match status" value="2"/>
</dbReference>
<reference evidence="9" key="1">
    <citation type="submission" date="2016-10" db="EMBL/GenBank/DDBJ databases">
        <authorList>
            <person name="Varghese N."/>
            <person name="Submissions S."/>
        </authorList>
    </citation>
    <scope>NUCLEOTIDE SEQUENCE [LARGE SCALE GENOMIC DNA]</scope>
    <source>
        <strain evidence="9">DSM 10146</strain>
    </source>
</reference>
<keyword evidence="9" id="KW-1185">Reference proteome</keyword>
<dbReference type="AlphaFoldDB" id="A0A1G7GKZ7"/>
<dbReference type="PANTHER" id="PTHR32322:SF2">
    <property type="entry name" value="EAMA DOMAIN-CONTAINING PROTEIN"/>
    <property type="match status" value="1"/>
</dbReference>
<gene>
    <name evidence="8" type="ORF">SAMN04488105_10965</name>
</gene>
<keyword evidence="4 6" id="KW-1133">Transmembrane helix</keyword>
<keyword evidence="5 6" id="KW-0472">Membrane</keyword>
<dbReference type="InterPro" id="IPR037185">
    <property type="entry name" value="EmrE-like"/>
</dbReference>
<feature type="transmembrane region" description="Helical" evidence="6">
    <location>
        <begin position="128"/>
        <end position="145"/>
    </location>
</feature>
<dbReference type="STRING" id="282683.SAMN04488105_10965"/>
<evidence type="ECO:0000256" key="3">
    <source>
        <dbReference type="ARBA" id="ARBA00022692"/>
    </source>
</evidence>
<evidence type="ECO:0000256" key="6">
    <source>
        <dbReference type="SAM" id="Phobius"/>
    </source>
</evidence>
<protein>
    <submittedName>
        <fullName evidence="8">Permease of the drug/metabolite transporter (DMT) superfamily</fullName>
    </submittedName>
</protein>
<feature type="transmembrane region" description="Helical" evidence="6">
    <location>
        <begin position="249"/>
        <end position="268"/>
    </location>
</feature>
<evidence type="ECO:0000313" key="9">
    <source>
        <dbReference type="Proteomes" id="UP000198994"/>
    </source>
</evidence>
<dbReference type="Gene3D" id="1.10.3730.20">
    <property type="match status" value="1"/>
</dbReference>
<comment type="similarity">
    <text evidence="2">Belongs to the EamA transporter family.</text>
</comment>
<name>A0A1G7GKZ7_9RHOB</name>
<feature type="domain" description="EamA" evidence="7">
    <location>
        <begin position="156"/>
        <end position="291"/>
    </location>
</feature>
<proteinExistence type="inferred from homology"/>
<organism evidence="8 9">
    <name type="scientific">Salipiger thiooxidans</name>
    <dbReference type="NCBI Taxonomy" id="282683"/>
    <lineage>
        <taxon>Bacteria</taxon>
        <taxon>Pseudomonadati</taxon>
        <taxon>Pseudomonadota</taxon>
        <taxon>Alphaproteobacteria</taxon>
        <taxon>Rhodobacterales</taxon>
        <taxon>Roseobacteraceae</taxon>
        <taxon>Salipiger</taxon>
    </lineage>
</organism>
<feature type="transmembrane region" description="Helical" evidence="6">
    <location>
        <begin position="219"/>
        <end position="240"/>
    </location>
</feature>
<dbReference type="InterPro" id="IPR000620">
    <property type="entry name" value="EamA_dom"/>
</dbReference>
<dbReference type="EMBL" id="FNAV01000009">
    <property type="protein sequence ID" value="SDE88810.1"/>
    <property type="molecule type" value="Genomic_DNA"/>
</dbReference>
<evidence type="ECO:0000256" key="4">
    <source>
        <dbReference type="ARBA" id="ARBA00022989"/>
    </source>
</evidence>
<evidence type="ECO:0000256" key="2">
    <source>
        <dbReference type="ARBA" id="ARBA00007362"/>
    </source>
</evidence>
<evidence type="ECO:0000313" key="8">
    <source>
        <dbReference type="EMBL" id="SDE88810.1"/>
    </source>
</evidence>
<feature type="transmembrane region" description="Helical" evidence="6">
    <location>
        <begin position="39"/>
        <end position="59"/>
    </location>
</feature>
<dbReference type="RefSeq" id="WP_089960461.1">
    <property type="nucleotide sequence ID" value="NZ_FNAV01000009.1"/>
</dbReference>
<keyword evidence="3 6" id="KW-0812">Transmembrane</keyword>
<feature type="transmembrane region" description="Helical" evidence="6">
    <location>
        <begin position="189"/>
        <end position="207"/>
    </location>
</feature>
<accession>A0A1G7GKZ7</accession>
<evidence type="ECO:0000259" key="7">
    <source>
        <dbReference type="Pfam" id="PF00892"/>
    </source>
</evidence>
<evidence type="ECO:0000256" key="1">
    <source>
        <dbReference type="ARBA" id="ARBA00004141"/>
    </source>
</evidence>
<feature type="transmembrane region" description="Helical" evidence="6">
    <location>
        <begin position="103"/>
        <end position="121"/>
    </location>
</feature>
<feature type="transmembrane region" description="Helical" evidence="6">
    <location>
        <begin position="274"/>
        <end position="291"/>
    </location>
</feature>
<dbReference type="InterPro" id="IPR050638">
    <property type="entry name" value="AA-Vitamin_Transporters"/>
</dbReference>
<dbReference type="GO" id="GO:0016020">
    <property type="term" value="C:membrane"/>
    <property type="evidence" value="ECO:0007669"/>
    <property type="project" value="UniProtKB-SubCell"/>
</dbReference>
<comment type="subcellular location">
    <subcellularLocation>
        <location evidence="1">Membrane</location>
        <topology evidence="1">Multi-pass membrane protein</topology>
    </subcellularLocation>
</comment>
<feature type="transmembrane region" description="Helical" evidence="6">
    <location>
        <begin position="157"/>
        <end position="177"/>
    </location>
</feature>
<dbReference type="OrthoDB" id="184388at2"/>
<sequence>MEARRTMDAAGALGLVGFSTLLAFNQVVVKITNAGISPVLGAGLRSVLGVIVVLGWVALRKRGALAGMGQTVRGGLLLGLLFGAEFVVLFLSLDLTTVSRASIVFYSMPVWLALAAHFVLPGERLSRTRALGLVLAMAGVGWALWDPESRGAGDWRGEALALVAAFLWAGIVLSLRLTDASKLTPEAQLLWQLGLSAVVVPIIAPLFGPVLRAPEPVHVAGLLFQGAVVVGIGFTGWLALVKRYRASDVASFSFLSPVLAVGFGWLFLGEPVGPHFIGAMALVAAGIVLINRR</sequence>
<dbReference type="Proteomes" id="UP000198994">
    <property type="component" value="Unassembled WGS sequence"/>
</dbReference>
<dbReference type="PANTHER" id="PTHR32322">
    <property type="entry name" value="INNER MEMBRANE TRANSPORTER"/>
    <property type="match status" value="1"/>
</dbReference>